<keyword evidence="3 6" id="KW-0687">Ribonucleoprotein</keyword>
<dbReference type="Gene3D" id="3.40.1120.10">
    <property type="entry name" value="Ribosomal protein l15e"/>
    <property type="match status" value="2"/>
</dbReference>
<proteinExistence type="inferred from homology"/>
<feature type="region of interest" description="Disordered" evidence="7">
    <location>
        <begin position="123"/>
        <end position="144"/>
    </location>
</feature>
<dbReference type="AlphaFoldDB" id="A0A5N3WS25"/>
<reference evidence="8 9" key="1">
    <citation type="submission" date="2019-06" db="EMBL/GenBank/DDBJ databases">
        <title>Discovery of a novel chromosome fission-fusion reversal in muntjac.</title>
        <authorList>
            <person name="Mudd A.B."/>
            <person name="Bredeson J.V."/>
            <person name="Baum R."/>
            <person name="Hockemeyer D."/>
            <person name="Rokhsar D.S."/>
        </authorList>
    </citation>
    <scope>NUCLEOTIDE SEQUENCE [LARGE SCALE GENOMIC DNA]</scope>
    <source>
        <strain evidence="8">UTSW_UCB_Mm</strain>
        <tissue evidence="8">Fibroblast cell line</tissue>
    </source>
</reference>
<dbReference type="InterPro" id="IPR012678">
    <property type="entry name" value="Ribosomal_uL23/eL15/eS24_sf"/>
</dbReference>
<dbReference type="SMART" id="SM01384">
    <property type="entry name" value="Ribosomal_L15e"/>
    <property type="match status" value="1"/>
</dbReference>
<keyword evidence="2 6" id="KW-0689">Ribosomal protein</keyword>
<evidence type="ECO:0000256" key="5">
    <source>
        <dbReference type="ARBA" id="ARBA00046623"/>
    </source>
</evidence>
<dbReference type="Pfam" id="PF00827">
    <property type="entry name" value="Ribosomal_L15e"/>
    <property type="match status" value="2"/>
</dbReference>
<dbReference type="GO" id="GO:0022625">
    <property type="term" value="C:cytosolic large ribosomal subunit"/>
    <property type="evidence" value="ECO:0007669"/>
    <property type="project" value="TreeGrafter"/>
</dbReference>
<dbReference type="InterPro" id="IPR000439">
    <property type="entry name" value="Ribosomal_eL15"/>
</dbReference>
<dbReference type="SUPFAM" id="SSF54189">
    <property type="entry name" value="Ribosomal proteins S24e, L23 and L15e"/>
    <property type="match status" value="1"/>
</dbReference>
<evidence type="ECO:0000256" key="6">
    <source>
        <dbReference type="RuleBase" id="RU000663"/>
    </source>
</evidence>
<evidence type="ECO:0000256" key="3">
    <source>
        <dbReference type="ARBA" id="ARBA00023274"/>
    </source>
</evidence>
<evidence type="ECO:0000256" key="4">
    <source>
        <dbReference type="ARBA" id="ARBA00034092"/>
    </source>
</evidence>
<name>A0A5N3WS25_MUNMU</name>
<gene>
    <name evidence="8" type="ORF">FD754_008845</name>
</gene>
<keyword evidence="9" id="KW-1185">Reference proteome</keyword>
<feature type="non-terminal residue" evidence="8">
    <location>
        <position position="1"/>
    </location>
</feature>
<dbReference type="InterPro" id="IPR024794">
    <property type="entry name" value="Rbsml_eL15_core_dom_sf"/>
</dbReference>
<dbReference type="Proteomes" id="UP000326458">
    <property type="component" value="Unassembled WGS sequence"/>
</dbReference>
<evidence type="ECO:0000313" key="8">
    <source>
        <dbReference type="EMBL" id="KAB0364689.1"/>
    </source>
</evidence>
<evidence type="ECO:0000256" key="2">
    <source>
        <dbReference type="ARBA" id="ARBA00022980"/>
    </source>
</evidence>
<comment type="function">
    <text evidence="4">Component of the large ribosomal subunit. The ribosome is a large ribonucleoprotein complex responsible for the synthesis of proteins in the cell.</text>
</comment>
<dbReference type="GO" id="GO:0003735">
    <property type="term" value="F:structural constituent of ribosome"/>
    <property type="evidence" value="ECO:0007669"/>
    <property type="project" value="InterPro"/>
</dbReference>
<comment type="caution">
    <text evidence="8">The sequence shown here is derived from an EMBL/GenBank/DDBJ whole genome shotgun (WGS) entry which is preliminary data.</text>
</comment>
<dbReference type="EMBL" id="VCEA01000001">
    <property type="protein sequence ID" value="KAB0364689.1"/>
    <property type="molecule type" value="Genomic_DNA"/>
</dbReference>
<organism evidence="8 9">
    <name type="scientific">Muntiacus muntjak</name>
    <name type="common">Barking deer</name>
    <name type="synonym">Indian muntjac</name>
    <dbReference type="NCBI Taxonomy" id="9888"/>
    <lineage>
        <taxon>Eukaryota</taxon>
        <taxon>Metazoa</taxon>
        <taxon>Chordata</taxon>
        <taxon>Craniata</taxon>
        <taxon>Vertebrata</taxon>
        <taxon>Euteleostomi</taxon>
        <taxon>Mammalia</taxon>
        <taxon>Eutheria</taxon>
        <taxon>Laurasiatheria</taxon>
        <taxon>Artiodactyla</taxon>
        <taxon>Ruminantia</taxon>
        <taxon>Pecora</taxon>
        <taxon>Cervidae</taxon>
        <taxon>Muntiacinae</taxon>
        <taxon>Muntiacus</taxon>
    </lineage>
</organism>
<comment type="subunit">
    <text evidence="5">Component of the large ribosomal subunit. Interacts with IFIT1 (via TPR repeats 1-4).</text>
</comment>
<dbReference type="PANTHER" id="PTHR11847">
    <property type="entry name" value="RIBOSOMAL PROTEIN L15"/>
    <property type="match status" value="1"/>
</dbReference>
<evidence type="ECO:0000256" key="7">
    <source>
        <dbReference type="SAM" id="MobiDB-lite"/>
    </source>
</evidence>
<evidence type="ECO:0000313" key="9">
    <source>
        <dbReference type="Proteomes" id="UP000326458"/>
    </source>
</evidence>
<protein>
    <recommendedName>
        <fullName evidence="6">Ribosomal protein L15</fullName>
    </recommendedName>
</protein>
<sequence length="144" mass="16249">LRVLCWQYCQLSILSYTAPYPCTPPSQQARRLSYEAKQGYVIYWIPVHHGACKCPVSKGPPMQACPPWGQPAQVIPIDPLHKVIIRNPDTQWITKPVHKCRLTSVGRKSSGLGKGHLSLHKIGGSSRTAWRRHNTLQPKLHHYG</sequence>
<accession>A0A5N3WS25</accession>
<comment type="similarity">
    <text evidence="1 6">Belongs to the eukaryotic ribosomal protein eL15 family.</text>
</comment>
<dbReference type="GO" id="GO:0003723">
    <property type="term" value="F:RNA binding"/>
    <property type="evidence" value="ECO:0007669"/>
    <property type="project" value="TreeGrafter"/>
</dbReference>
<feature type="compositionally biased region" description="Basic residues" evidence="7">
    <location>
        <begin position="129"/>
        <end position="144"/>
    </location>
</feature>
<dbReference type="PANTHER" id="PTHR11847:SF27">
    <property type="entry name" value="LARGE RIBOSOMAL SUBUNIT PROTEIN EL15"/>
    <property type="match status" value="1"/>
</dbReference>
<dbReference type="GO" id="GO:0002181">
    <property type="term" value="P:cytoplasmic translation"/>
    <property type="evidence" value="ECO:0007669"/>
    <property type="project" value="TreeGrafter"/>
</dbReference>
<evidence type="ECO:0000256" key="1">
    <source>
        <dbReference type="ARBA" id="ARBA00006857"/>
    </source>
</evidence>